<dbReference type="EMBL" id="BJXJ01000008">
    <property type="protein sequence ID" value="GEM74957.1"/>
    <property type="molecule type" value="Genomic_DNA"/>
</dbReference>
<comment type="caution">
    <text evidence="1">The sequence shown here is derived from an EMBL/GenBank/DDBJ whole genome shotgun (WGS) entry which is preliminary data.</text>
</comment>
<evidence type="ECO:0000313" key="2">
    <source>
        <dbReference type="Proteomes" id="UP000321922"/>
    </source>
</evidence>
<evidence type="ECO:0008006" key="3">
    <source>
        <dbReference type="Google" id="ProtNLM"/>
    </source>
</evidence>
<dbReference type="Proteomes" id="UP000321922">
    <property type="component" value="Unassembled WGS sequence"/>
</dbReference>
<keyword evidence="2" id="KW-1185">Reference proteome</keyword>
<sequence length="83" mass="9901">MPKPRYKTTNWKQYNQVLINCDSLMFWIDKEAIREWKQGKQNRRGGGILGMRSSEKLSGWLPKVIWLEQALERALWLPQKVNI</sequence>
<gene>
    <name evidence="1" type="ORF">VSA01S_10690</name>
</gene>
<dbReference type="AlphaFoldDB" id="A0A511QCN5"/>
<proteinExistence type="predicted"/>
<accession>A0A511QCN5</accession>
<name>A0A511QCN5_9VIBR</name>
<evidence type="ECO:0000313" key="1">
    <source>
        <dbReference type="EMBL" id="GEM74957.1"/>
    </source>
</evidence>
<organism evidence="1 2">
    <name type="scientific">Vibrio sagamiensis NBRC 104589</name>
    <dbReference type="NCBI Taxonomy" id="1219064"/>
    <lineage>
        <taxon>Bacteria</taxon>
        <taxon>Pseudomonadati</taxon>
        <taxon>Pseudomonadota</taxon>
        <taxon>Gammaproteobacteria</taxon>
        <taxon>Vibrionales</taxon>
        <taxon>Vibrionaceae</taxon>
        <taxon>Vibrio</taxon>
    </lineage>
</organism>
<reference evidence="1 2" key="1">
    <citation type="submission" date="2019-07" db="EMBL/GenBank/DDBJ databases">
        <title>Whole genome shotgun sequence of Vibrio sagamiensis NBRC 104589.</title>
        <authorList>
            <person name="Hosoyama A."/>
            <person name="Uohara A."/>
            <person name="Ohji S."/>
            <person name="Ichikawa N."/>
        </authorList>
    </citation>
    <scope>NUCLEOTIDE SEQUENCE [LARGE SCALE GENOMIC DNA]</scope>
    <source>
        <strain evidence="1 2">NBRC 104589</strain>
    </source>
</reference>
<protein>
    <recommendedName>
        <fullName evidence="3">Transposase DDE domain-containing protein</fullName>
    </recommendedName>
</protein>